<keyword evidence="3" id="KW-1185">Reference proteome</keyword>
<feature type="transmembrane region" description="Helical" evidence="1">
    <location>
        <begin position="97"/>
        <end position="115"/>
    </location>
</feature>
<accession>A0A3E2NPI5</accession>
<dbReference type="AlphaFoldDB" id="A0A3E2NPI5"/>
<feature type="transmembrane region" description="Helical" evidence="1">
    <location>
        <begin position="45"/>
        <end position="66"/>
    </location>
</feature>
<reference evidence="2 3" key="1">
    <citation type="submission" date="2018-08" db="EMBL/GenBank/DDBJ databases">
        <title>Mucilaginibacter terrae sp. nov., isolated from manganese diggings.</title>
        <authorList>
            <person name="Huang Y."/>
            <person name="Zhou Z."/>
        </authorList>
    </citation>
    <scope>NUCLEOTIDE SEQUENCE [LARGE SCALE GENOMIC DNA]</scope>
    <source>
        <strain evidence="2 3">ZH6</strain>
    </source>
</reference>
<evidence type="ECO:0000256" key="1">
    <source>
        <dbReference type="SAM" id="Phobius"/>
    </source>
</evidence>
<protein>
    <submittedName>
        <fullName evidence="2">DoxX family protein</fullName>
    </submittedName>
</protein>
<keyword evidence="1" id="KW-0472">Membrane</keyword>
<dbReference type="RefSeq" id="WP_117383384.1">
    <property type="nucleotide sequence ID" value="NZ_QWDE01000002.1"/>
</dbReference>
<feature type="transmembrane region" description="Helical" evidence="1">
    <location>
        <begin position="73"/>
        <end position="91"/>
    </location>
</feature>
<dbReference type="Proteomes" id="UP000260823">
    <property type="component" value="Unassembled WGS sequence"/>
</dbReference>
<keyword evidence="1" id="KW-1133">Transmembrane helix</keyword>
<dbReference type="EMBL" id="QWDE01000002">
    <property type="protein sequence ID" value="RFZ82909.1"/>
    <property type="molecule type" value="Genomic_DNA"/>
</dbReference>
<keyword evidence="1" id="KW-0812">Transmembrane</keyword>
<organism evidence="2 3">
    <name type="scientific">Mucilaginibacter terrenus</name>
    <dbReference type="NCBI Taxonomy" id="2482727"/>
    <lineage>
        <taxon>Bacteria</taxon>
        <taxon>Pseudomonadati</taxon>
        <taxon>Bacteroidota</taxon>
        <taxon>Sphingobacteriia</taxon>
        <taxon>Sphingobacteriales</taxon>
        <taxon>Sphingobacteriaceae</taxon>
        <taxon>Mucilaginibacter</taxon>
    </lineage>
</organism>
<name>A0A3E2NPI5_9SPHI</name>
<proteinExistence type="predicted"/>
<feature type="transmembrane region" description="Helical" evidence="1">
    <location>
        <begin position="7"/>
        <end position="25"/>
    </location>
</feature>
<evidence type="ECO:0000313" key="3">
    <source>
        <dbReference type="Proteomes" id="UP000260823"/>
    </source>
</evidence>
<sequence length="125" mass="13894">MKIAMIVIRTLMGLLLLFASVSYFFNLTPPPTNMPQSAITYNEGLAIVKLMTLVKAVELICGLMFLIGRYVTLAVVLIFPIVINIVLFHGVVMPSGLGPGLFLLFGELFLAYYYRRNYAPLFAAK</sequence>
<dbReference type="OrthoDB" id="8161897at2"/>
<gene>
    <name evidence="2" type="ORF">DYU05_12175</name>
</gene>
<comment type="caution">
    <text evidence="2">The sequence shown here is derived from an EMBL/GenBank/DDBJ whole genome shotgun (WGS) entry which is preliminary data.</text>
</comment>
<evidence type="ECO:0000313" key="2">
    <source>
        <dbReference type="EMBL" id="RFZ82909.1"/>
    </source>
</evidence>